<accession>A0ACD5T780</accession>
<reference evidence="1" key="2">
    <citation type="submission" date="2025-09" db="UniProtKB">
        <authorList>
            <consortium name="EnsemblPlants"/>
        </authorList>
    </citation>
    <scope>IDENTIFICATION</scope>
</reference>
<keyword evidence="2" id="KW-1185">Reference proteome</keyword>
<dbReference type="Proteomes" id="UP001732700">
    <property type="component" value="Chromosome 1A"/>
</dbReference>
<name>A0ACD5T780_AVESA</name>
<reference evidence="1" key="1">
    <citation type="submission" date="2021-05" db="EMBL/GenBank/DDBJ databases">
        <authorList>
            <person name="Scholz U."/>
            <person name="Mascher M."/>
            <person name="Fiebig A."/>
        </authorList>
    </citation>
    <scope>NUCLEOTIDE SEQUENCE [LARGE SCALE GENOMIC DNA]</scope>
</reference>
<evidence type="ECO:0000313" key="2">
    <source>
        <dbReference type="Proteomes" id="UP001732700"/>
    </source>
</evidence>
<protein>
    <submittedName>
        <fullName evidence="1">Uncharacterized protein</fullName>
    </submittedName>
</protein>
<proteinExistence type="predicted"/>
<evidence type="ECO:0000313" key="1">
    <source>
        <dbReference type="EnsemblPlants" id="AVESA.00010b.r2.1AG0003950.1.CDS"/>
    </source>
</evidence>
<dbReference type="EnsemblPlants" id="AVESA.00010b.r2.1AG0003950.1">
    <property type="protein sequence ID" value="AVESA.00010b.r2.1AG0003950.1.CDS"/>
    <property type="gene ID" value="AVESA.00010b.r2.1AG0003950"/>
</dbReference>
<organism evidence="1 2">
    <name type="scientific">Avena sativa</name>
    <name type="common">Oat</name>
    <dbReference type="NCBI Taxonomy" id="4498"/>
    <lineage>
        <taxon>Eukaryota</taxon>
        <taxon>Viridiplantae</taxon>
        <taxon>Streptophyta</taxon>
        <taxon>Embryophyta</taxon>
        <taxon>Tracheophyta</taxon>
        <taxon>Spermatophyta</taxon>
        <taxon>Magnoliopsida</taxon>
        <taxon>Liliopsida</taxon>
        <taxon>Poales</taxon>
        <taxon>Poaceae</taxon>
        <taxon>BOP clade</taxon>
        <taxon>Pooideae</taxon>
        <taxon>Poodae</taxon>
        <taxon>Poeae</taxon>
        <taxon>Poeae Chloroplast Group 1 (Aveneae type)</taxon>
        <taxon>Aveninae</taxon>
        <taxon>Avena</taxon>
    </lineage>
</organism>
<sequence>MAAVSAGTGAMGSLLLGKLTALISGEYKLLKGLGKEIEFIERELSRMHLYLEELADMEKLDGLAKGWRDSVRDLSYDLEDCVDRFMDRLGSGGAKRKFMKRAARQLKTLWTRHDIATLIKDLKARVIEESERHDRYKLESYTPKRTVEIDPQIIVLHEEARGLVATDGPMEHITNLLTVGKEKELKVVAIFGSGGLGKTTLAMEVFRKIKGKFECQAFVSVSRTLDLEKILKDILSQIDKDILTRKSYFILIDDVWKEQDWKFVKAAFPDSNNGSRIIATTRITCVANLCCSNSAGQPYRMVPLDDVDSRRLFFKRIFLSEVPCPADLEEVSTRILKKCGGLPLALITLASLLANKAHNKDEWERLQDSIGTSSSLETDGNLKVMKDILLLSYWDLPQHLKTCLLYLCIYPEDSKIKCEELKWKWTAEGFIDTQRGRLDQAAENCFNELVNRNMIQAVDVGYDGSVKYCRVHDIVLDLIISLSDEENFASVLNGRICNSFPRKIRRLSMHSSGKEHKGPVAAIVETKLHVRSVNFFTPVKQIPRFVDFHALRVLDLQGCIWLENKHVKNIGSSRQLRYLRIESREITELPEEIGKLQHLETLDLRRCHSVLRLPSTVVQLQKLVHLVVSPKTRLPSVEFGSMQALEDLAKLNIWNTDNPIRFAEELGHLEELRRLHIFVSVESIKDYATRERLMGILVSSVSELGKRNLRYLHIDEREMCERLFWDPCCTYPNLQDLTLSSCVEMVPKGMASLKSLVKLDIKVFEFDKEGLHLLMGMPSLLHLELEVSVAIKDKMTVCSNGFKLLKVFHYKYSCFVDGADDLRLTFAAGSVPAIRRLRLQLSPMSVASNFFAELGVEHLSSLALLQLKIDSSKVAPGWYNALESSMEKASVLRLNHKLKISVGMFKDDKEWEEVVAEKRKKKEEAREKLAEAGRKTRRQEE</sequence>